<organism evidence="4 5">
    <name type="scientific">Bacteroides eggerthii</name>
    <dbReference type="NCBI Taxonomy" id="28111"/>
    <lineage>
        <taxon>Bacteria</taxon>
        <taxon>Pseudomonadati</taxon>
        <taxon>Bacteroidota</taxon>
        <taxon>Bacteroidia</taxon>
        <taxon>Bacteroidales</taxon>
        <taxon>Bacteroidaceae</taxon>
        <taxon>Bacteroides</taxon>
    </lineage>
</organism>
<gene>
    <name evidence="4" type="ORF">EAJ03_17425</name>
    <name evidence="3" type="ORF">F2Z23_17835</name>
</gene>
<evidence type="ECO:0000256" key="1">
    <source>
        <dbReference type="SAM" id="MobiDB-lite"/>
    </source>
</evidence>
<dbReference type="Proteomes" id="UP000291917">
    <property type="component" value="Unassembled WGS sequence"/>
</dbReference>
<comment type="caution">
    <text evidence="4">The sequence shown here is derived from an EMBL/GenBank/DDBJ whole genome shotgun (WGS) entry which is preliminary data.</text>
</comment>
<dbReference type="AlphaFoldDB" id="A0A4Q5GLM6"/>
<reference evidence="3 6" key="1">
    <citation type="journal article" date="2019" name="Nat. Med.">
        <title>A library of human gut bacterial isolates paired with longitudinal multiomics data enables mechanistic microbiome research.</title>
        <authorList>
            <person name="Poyet M."/>
            <person name="Groussin M."/>
            <person name="Gibbons S.M."/>
            <person name="Avila-Pacheco J."/>
            <person name="Jiang X."/>
            <person name="Kearney S.M."/>
            <person name="Perrotta A.R."/>
            <person name="Berdy B."/>
            <person name="Zhao S."/>
            <person name="Lieberman T.D."/>
            <person name="Swanson P.K."/>
            <person name="Smith M."/>
            <person name="Roesemann S."/>
            <person name="Alexander J.E."/>
            <person name="Rich S.A."/>
            <person name="Livny J."/>
            <person name="Vlamakis H."/>
            <person name="Clish C."/>
            <person name="Bullock K."/>
            <person name="Deik A."/>
            <person name="Scott J."/>
            <person name="Pierce K.A."/>
            <person name="Xavier R.J."/>
            <person name="Alm E.J."/>
        </authorList>
    </citation>
    <scope>NUCLEOTIDE SEQUENCE [LARGE SCALE GENOMIC DNA]</scope>
    <source>
        <strain evidence="3 6">BIOML-A1</strain>
    </source>
</reference>
<evidence type="ECO:0000313" key="6">
    <source>
        <dbReference type="Proteomes" id="UP000335496"/>
    </source>
</evidence>
<evidence type="ECO:0000313" key="5">
    <source>
        <dbReference type="Proteomes" id="UP000291917"/>
    </source>
</evidence>
<evidence type="ECO:0000259" key="2">
    <source>
        <dbReference type="Pfam" id="PF13101"/>
    </source>
</evidence>
<accession>A0A4Q5GLM6</accession>
<dbReference type="EMBL" id="VVZX01000035">
    <property type="protein sequence ID" value="KAA5269337.1"/>
    <property type="molecule type" value="Genomic_DNA"/>
</dbReference>
<feature type="region of interest" description="Disordered" evidence="1">
    <location>
        <begin position="307"/>
        <end position="332"/>
    </location>
</feature>
<proteinExistence type="predicted"/>
<reference evidence="4 5" key="2">
    <citation type="journal article" date="2019" name="Science, e1252229">
        <title>Invertible promoters mediate bacterial phase variation, antibiotic resistance, and host adaptation in the gut.</title>
        <authorList>
            <person name="Jiang X."/>
            <person name="Hall A.B."/>
            <person name="Arthur T.D."/>
            <person name="Plichta D.R."/>
            <person name="Covington C.T."/>
            <person name="Poyet M."/>
            <person name="Crothers J."/>
            <person name="Moses P.L."/>
            <person name="Tolonen A.C."/>
            <person name="Vlamakis H."/>
            <person name="Alm E.J."/>
            <person name="Xavier R.J."/>
        </authorList>
    </citation>
    <scope>NUCLEOTIDE SEQUENCE [LARGE SCALE GENOMIC DNA]</scope>
    <source>
        <strain evidence="5">bj_0095</strain>
        <strain evidence="4">Bj_0095</strain>
    </source>
</reference>
<sequence>MKLQEVLSEYQFRNVGQFRAIAESLGYAQEYNKGILHFTRSDDELRIDLEKIRSYTKHEPEMIRLNSSMDHVCTFFDREQSSSSEYRDILKKEGIDIVNWGDLKDDEKDRFTIIDHKNKICYTGKELYEYALQNGYILDGKGTQLEKGVMSGLTDIGGRTAKIRLTENGISVFYRKEALVIPDSIYGKKLTKKQKDDLVNGNVIVLSSKKGDIMLQVDKDLNSVIVRSEKELSIPAQIGGYKLTAADKYLLANGYSLENKLMRSPKGEYIIADVTMTPDKKGYQFSNIQTISETKAKELLQRKLEEEKEHVISPEKEQVEEQERMKKPTARDLASELKEAVEKNDYEKMAKLKEEGYKPSEEVIKGLGQEVHIDSKQAIVIEKLFGTKPEVQKEEEIVQKKEENIENVNKAEKMSSPELDKEFKNAVEKGDFVKLSQLKEQGYHPSKEVMQSLSNTTPSNTIIAVQKIFGLKAVSNTMGDVKLAHGQQSTDRDLKRPIANTINRMFSDL</sequence>
<dbReference type="InterPro" id="IPR025222">
    <property type="entry name" value="DUF3945"/>
</dbReference>
<keyword evidence="6" id="KW-1185">Reference proteome</keyword>
<dbReference type="RefSeq" id="WP_130089176.1">
    <property type="nucleotide sequence ID" value="NZ_RCXL01000037.1"/>
</dbReference>
<name>A0A4Q5GLM6_9BACE</name>
<protein>
    <submittedName>
        <fullName evidence="4">DUF3945 domain-containing protein</fullName>
    </submittedName>
</protein>
<evidence type="ECO:0000313" key="4">
    <source>
        <dbReference type="EMBL" id="RYT69259.1"/>
    </source>
</evidence>
<feature type="domain" description="DUF3945" evidence="2">
    <location>
        <begin position="182"/>
        <end position="205"/>
    </location>
</feature>
<feature type="domain" description="DUF3945" evidence="2">
    <location>
        <begin position="235"/>
        <end position="286"/>
    </location>
</feature>
<evidence type="ECO:0000313" key="3">
    <source>
        <dbReference type="EMBL" id="KAA5269337.1"/>
    </source>
</evidence>
<dbReference type="Proteomes" id="UP000335496">
    <property type="component" value="Unassembled WGS sequence"/>
</dbReference>
<dbReference type="Pfam" id="PF13101">
    <property type="entry name" value="DUF3945"/>
    <property type="match status" value="2"/>
</dbReference>
<dbReference type="EMBL" id="RCXL01000037">
    <property type="protein sequence ID" value="RYT69259.1"/>
    <property type="molecule type" value="Genomic_DNA"/>
</dbReference>